<dbReference type="SUPFAM" id="SSF54427">
    <property type="entry name" value="NTF2-like"/>
    <property type="match status" value="1"/>
</dbReference>
<evidence type="ECO:0000256" key="1">
    <source>
        <dbReference type="SAM" id="MobiDB-lite"/>
    </source>
</evidence>
<dbReference type="AlphaFoldDB" id="A0A8J4BUT4"/>
<dbReference type="EMBL" id="BNCP01000001">
    <property type="protein sequence ID" value="GIL69505.1"/>
    <property type="molecule type" value="Genomic_DNA"/>
</dbReference>
<feature type="region of interest" description="Disordered" evidence="1">
    <location>
        <begin position="350"/>
        <end position="379"/>
    </location>
</feature>
<evidence type="ECO:0000313" key="3">
    <source>
        <dbReference type="EMBL" id="GIM09793.1"/>
    </source>
</evidence>
<dbReference type="Pfam" id="PF10184">
    <property type="entry name" value="DUF2358"/>
    <property type="match status" value="1"/>
</dbReference>
<evidence type="ECO:0000313" key="2">
    <source>
        <dbReference type="EMBL" id="GIL69505.1"/>
    </source>
</evidence>
<reference evidence="2" key="1">
    <citation type="journal article" date="2021" name="Proc. Natl. Acad. Sci. U.S.A.">
        <title>Three genomes in the algal genus Volvox reveal the fate of a haploid sex-determining region after a transition to homothallism.</title>
        <authorList>
            <person name="Yamamoto K."/>
            <person name="Hamaji T."/>
            <person name="Kawai-Toyooka H."/>
            <person name="Matsuzaki R."/>
            <person name="Takahashi F."/>
            <person name="Nishimura Y."/>
            <person name="Kawachi M."/>
            <person name="Noguchi H."/>
            <person name="Minakuchi Y."/>
            <person name="Umen J.G."/>
            <person name="Toyoda A."/>
            <person name="Nozaki H."/>
        </authorList>
    </citation>
    <scope>NUCLEOTIDE SEQUENCE</scope>
    <source>
        <strain evidence="3">NIES-3785</strain>
        <strain evidence="2">NIES-3786</strain>
    </source>
</reference>
<dbReference type="Proteomes" id="UP000747110">
    <property type="component" value="Unassembled WGS sequence"/>
</dbReference>
<dbReference type="InterPro" id="IPR032710">
    <property type="entry name" value="NTF2-like_dom_sf"/>
</dbReference>
<feature type="compositionally biased region" description="Gly residues" evidence="1">
    <location>
        <begin position="351"/>
        <end position="365"/>
    </location>
</feature>
<dbReference type="InterPro" id="IPR018790">
    <property type="entry name" value="DUF2358"/>
</dbReference>
<proteinExistence type="predicted"/>
<evidence type="ECO:0000313" key="4">
    <source>
        <dbReference type="Proteomes" id="UP000747110"/>
    </source>
</evidence>
<gene>
    <name evidence="2" type="ORF">Vretifemale_425</name>
    <name evidence="3" type="ORF">Vretimale_13604</name>
</gene>
<dbReference type="EMBL" id="BNCQ01000032">
    <property type="protein sequence ID" value="GIM09793.1"/>
    <property type="molecule type" value="Genomic_DNA"/>
</dbReference>
<keyword evidence="4" id="KW-1185">Reference proteome</keyword>
<protein>
    <submittedName>
        <fullName evidence="2">Uncharacterized protein</fullName>
    </submittedName>
</protein>
<dbReference type="OrthoDB" id="44820at2759"/>
<dbReference type="Proteomes" id="UP000722791">
    <property type="component" value="Unassembled WGS sequence"/>
</dbReference>
<feature type="region of interest" description="Disordered" evidence="1">
    <location>
        <begin position="1"/>
        <end position="21"/>
    </location>
</feature>
<comment type="caution">
    <text evidence="2">The sequence shown here is derived from an EMBL/GenBank/DDBJ whole genome shotgun (WGS) entry which is preliminary data.</text>
</comment>
<accession>A0A8J4BUT4</accession>
<dbReference type="PANTHER" id="PTHR31094">
    <property type="entry name" value="RIKEN CDNA 2310061I04 GENE"/>
    <property type="match status" value="1"/>
</dbReference>
<name>A0A8J4BUT4_9CHLO</name>
<dbReference type="PANTHER" id="PTHR31094:SF2">
    <property type="entry name" value="RIKEN CDNA 2310061I04 GENE"/>
    <property type="match status" value="1"/>
</dbReference>
<organism evidence="2 4">
    <name type="scientific">Volvox reticuliferus</name>
    <dbReference type="NCBI Taxonomy" id="1737510"/>
    <lineage>
        <taxon>Eukaryota</taxon>
        <taxon>Viridiplantae</taxon>
        <taxon>Chlorophyta</taxon>
        <taxon>core chlorophytes</taxon>
        <taxon>Chlorophyceae</taxon>
        <taxon>CS clade</taxon>
        <taxon>Chlamydomonadales</taxon>
        <taxon>Volvocaceae</taxon>
        <taxon>Volvox</taxon>
    </lineage>
</organism>
<sequence length="379" mass="41121">MLFGLRGSSLPQGRPGVTGGAGVRGVVSALKQQPGELRGEPLPQRLESKYEPCEPSTSSLADFGARVTLERLYSWNAVDSALGGMPHGAFLVTVDDRPQRTRNQDRSEDYFANVGDAIRCLREDIPMLFQRELNYSIYRDDVVFRDPRNCFKGMKNYQLIFWSLRFHGKIFFKTLYVDVKRIWQPEDGIIKMRWTVHGIPRVPWEAEGTFDGISTYRLDSHGKIYDHSVDNILLRDPPMATNPPLLAGLNLQPLAPQQPVPGAWCKGAERAREQWSAYVYVQRMVASALQRLESDHQEAEPAAAVAGMSASTPAPSAHAAAAAHTLYGRSSTVGAGGCAGAASVASSGATWGSGAGGGSSHGGAHGAEDGNVWGHSVWS</sequence>